<evidence type="ECO:0000256" key="2">
    <source>
        <dbReference type="ARBA" id="ARBA00022801"/>
    </source>
</evidence>
<dbReference type="InterPro" id="IPR014016">
    <property type="entry name" value="UvrD-like_ATP-bd"/>
</dbReference>
<keyword evidence="5" id="KW-0413">Isomerase</keyword>
<accession>A0ABR9N1P9</accession>
<organism evidence="11 12">
    <name type="scientific">Myceligenerans pegani</name>
    <dbReference type="NCBI Taxonomy" id="2776917"/>
    <lineage>
        <taxon>Bacteria</taxon>
        <taxon>Bacillati</taxon>
        <taxon>Actinomycetota</taxon>
        <taxon>Actinomycetes</taxon>
        <taxon>Micrococcales</taxon>
        <taxon>Promicromonosporaceae</taxon>
        <taxon>Myceligenerans</taxon>
    </lineage>
</organism>
<gene>
    <name evidence="11" type="ORF">IHE71_17895</name>
</gene>
<evidence type="ECO:0000256" key="4">
    <source>
        <dbReference type="ARBA" id="ARBA00022840"/>
    </source>
</evidence>
<feature type="domain" description="UvrD-like helicase C-terminal" evidence="10">
    <location>
        <begin position="370"/>
        <end position="422"/>
    </location>
</feature>
<keyword evidence="1" id="KW-0547">Nucleotide-binding</keyword>
<name>A0ABR9N1P9_9MICO</name>
<protein>
    <recommendedName>
        <fullName evidence="7">DNA 3'-5' helicase</fullName>
        <ecNumber evidence="7">5.6.2.4</ecNumber>
    </recommendedName>
</protein>
<comment type="caution">
    <text evidence="11">The sequence shown here is derived from an EMBL/GenBank/DDBJ whole genome shotgun (WGS) entry which is preliminary data.</text>
</comment>
<evidence type="ECO:0000256" key="8">
    <source>
        <dbReference type="ARBA" id="ARBA00048988"/>
    </source>
</evidence>
<evidence type="ECO:0000313" key="12">
    <source>
        <dbReference type="Proteomes" id="UP000625527"/>
    </source>
</evidence>
<keyword evidence="12" id="KW-1185">Reference proteome</keyword>
<dbReference type="Pfam" id="PF00580">
    <property type="entry name" value="UvrD-helicase"/>
    <property type="match status" value="1"/>
</dbReference>
<dbReference type="Gene3D" id="3.40.50.300">
    <property type="entry name" value="P-loop containing nucleotide triphosphate hydrolases"/>
    <property type="match status" value="2"/>
</dbReference>
<dbReference type="EMBL" id="JADAQT010000103">
    <property type="protein sequence ID" value="MBE1877564.1"/>
    <property type="molecule type" value="Genomic_DNA"/>
</dbReference>
<keyword evidence="4" id="KW-0067">ATP-binding</keyword>
<dbReference type="PANTHER" id="PTHR11070">
    <property type="entry name" value="UVRD / RECB / PCRA DNA HELICASE FAMILY MEMBER"/>
    <property type="match status" value="1"/>
</dbReference>
<feature type="domain" description="UvrD-like helicase ATP-binding" evidence="9">
    <location>
        <begin position="7"/>
        <end position="96"/>
    </location>
</feature>
<proteinExistence type="predicted"/>
<dbReference type="PANTHER" id="PTHR11070:SF2">
    <property type="entry name" value="ATP-DEPENDENT DNA HELICASE SRS2"/>
    <property type="match status" value="1"/>
</dbReference>
<evidence type="ECO:0000256" key="7">
    <source>
        <dbReference type="ARBA" id="ARBA00034808"/>
    </source>
</evidence>
<dbReference type="Proteomes" id="UP000625527">
    <property type="component" value="Unassembled WGS sequence"/>
</dbReference>
<evidence type="ECO:0000256" key="1">
    <source>
        <dbReference type="ARBA" id="ARBA00022741"/>
    </source>
</evidence>
<dbReference type="Pfam" id="PF13361">
    <property type="entry name" value="UvrD_C"/>
    <property type="match status" value="1"/>
</dbReference>
<comment type="catalytic activity">
    <reaction evidence="6">
        <text>Couples ATP hydrolysis with the unwinding of duplex DNA by translocating in the 3'-5' direction.</text>
        <dbReference type="EC" id="5.6.2.4"/>
    </reaction>
</comment>
<reference evidence="11 12" key="1">
    <citation type="submission" date="2020-10" db="EMBL/GenBank/DDBJ databases">
        <title>Myceligenerans pegani sp. nov., an endophytic actinomycete isolated from Peganum harmala L. in Xinjiang, China.</title>
        <authorList>
            <person name="Xin L."/>
        </authorList>
    </citation>
    <scope>NUCLEOTIDE SEQUENCE [LARGE SCALE GENOMIC DNA]</scope>
    <source>
        <strain evidence="11 12">TRM65318</strain>
    </source>
</reference>
<dbReference type="InterPro" id="IPR000212">
    <property type="entry name" value="DNA_helicase_UvrD/REP"/>
</dbReference>
<keyword evidence="3 11" id="KW-0347">Helicase</keyword>
<dbReference type="InterPro" id="IPR014017">
    <property type="entry name" value="DNA_helicase_UvrD-like_C"/>
</dbReference>
<evidence type="ECO:0000259" key="9">
    <source>
        <dbReference type="Pfam" id="PF00580"/>
    </source>
</evidence>
<dbReference type="RefSeq" id="WP_192864119.1">
    <property type="nucleotide sequence ID" value="NZ_JADAQT010000103.1"/>
</dbReference>
<dbReference type="EC" id="5.6.2.4" evidence="7"/>
<sequence length="595" mass="64858">MTGVTDLDPSQLAAIEIAAETRQVVVSGPGSGKTEVVAALVEHLIEEEDLEPSTEILVISFSNAAVNAATGRLAGKGMDPVTVQTMDSLALEILRDVSDVDPAGLSFDARVREATRILRDDGWDRLEDVRHLVVDETQDIVGLRADFLLAVLDVVDDDAGFSLLGDLAQAIYDFQLDHRSNMTTSADLLALAASKGDVEQKALTGQYRARTRDAVGAARLREAVLTGSDELDDFEAEIVHAGTVPDIVRLAQAWNGTTAFLTATNGQAMLVAREIAEAGGAVRLRRRADQRVLARWVADALADWGPASIQRDELFERLGPLDVHHDPADLWRALRTVAGSRGNELDVGRLARRLAGARPLPPQVIHQQDDGLIVSTVHRAKGLEFDNVVLVDFVRYGKQGDRDLDAGRRERFVALTRARDRIVRVDGPRGKAFLWGERWYLAGRTKGQTFGFELGTGDLDKTAPLGEDLAATQQHIATKVRPGDALELVLDPRRSTLWVPTYTLLHAGVVVGQTNETFGAAFAARIKPAETRKKDLLPWPKLLGARVEDVVTVVGEPARDGVGRRGLWLGVTAAGMLDVRWRTLDPQWRTENGDD</sequence>
<keyword evidence="2" id="KW-0378">Hydrolase</keyword>
<evidence type="ECO:0000256" key="3">
    <source>
        <dbReference type="ARBA" id="ARBA00022806"/>
    </source>
</evidence>
<evidence type="ECO:0000313" key="11">
    <source>
        <dbReference type="EMBL" id="MBE1877564.1"/>
    </source>
</evidence>
<comment type="catalytic activity">
    <reaction evidence="8">
        <text>ATP + H2O = ADP + phosphate + H(+)</text>
        <dbReference type="Rhea" id="RHEA:13065"/>
        <dbReference type="ChEBI" id="CHEBI:15377"/>
        <dbReference type="ChEBI" id="CHEBI:15378"/>
        <dbReference type="ChEBI" id="CHEBI:30616"/>
        <dbReference type="ChEBI" id="CHEBI:43474"/>
        <dbReference type="ChEBI" id="CHEBI:456216"/>
        <dbReference type="EC" id="5.6.2.4"/>
    </reaction>
</comment>
<dbReference type="GO" id="GO:0004386">
    <property type="term" value="F:helicase activity"/>
    <property type="evidence" value="ECO:0007669"/>
    <property type="project" value="UniProtKB-KW"/>
</dbReference>
<evidence type="ECO:0000256" key="5">
    <source>
        <dbReference type="ARBA" id="ARBA00023235"/>
    </source>
</evidence>
<evidence type="ECO:0000256" key="6">
    <source>
        <dbReference type="ARBA" id="ARBA00034617"/>
    </source>
</evidence>
<dbReference type="SUPFAM" id="SSF52540">
    <property type="entry name" value="P-loop containing nucleoside triphosphate hydrolases"/>
    <property type="match status" value="1"/>
</dbReference>
<dbReference type="InterPro" id="IPR027417">
    <property type="entry name" value="P-loop_NTPase"/>
</dbReference>
<evidence type="ECO:0000259" key="10">
    <source>
        <dbReference type="Pfam" id="PF13361"/>
    </source>
</evidence>